<organism evidence="1 2">
    <name type="scientific">Elysia crispata</name>
    <name type="common">lettuce slug</name>
    <dbReference type="NCBI Taxonomy" id="231223"/>
    <lineage>
        <taxon>Eukaryota</taxon>
        <taxon>Metazoa</taxon>
        <taxon>Spiralia</taxon>
        <taxon>Lophotrochozoa</taxon>
        <taxon>Mollusca</taxon>
        <taxon>Gastropoda</taxon>
        <taxon>Heterobranchia</taxon>
        <taxon>Euthyneura</taxon>
        <taxon>Panpulmonata</taxon>
        <taxon>Sacoglossa</taxon>
        <taxon>Placobranchoidea</taxon>
        <taxon>Plakobranchidae</taxon>
        <taxon>Elysia</taxon>
    </lineage>
</organism>
<dbReference type="AlphaFoldDB" id="A0AAE0ZG91"/>
<name>A0AAE0ZG91_9GAST</name>
<evidence type="ECO:0000313" key="2">
    <source>
        <dbReference type="Proteomes" id="UP001283361"/>
    </source>
</evidence>
<keyword evidence="2" id="KW-1185">Reference proteome</keyword>
<comment type="caution">
    <text evidence="1">The sequence shown here is derived from an EMBL/GenBank/DDBJ whole genome shotgun (WGS) entry which is preliminary data.</text>
</comment>
<protein>
    <submittedName>
        <fullName evidence="1">Uncharacterized protein</fullName>
    </submittedName>
</protein>
<reference evidence="1" key="1">
    <citation type="journal article" date="2023" name="G3 (Bethesda)">
        <title>A reference genome for the long-term kleptoplast-retaining sea slug Elysia crispata morphotype clarki.</title>
        <authorList>
            <person name="Eastman K.E."/>
            <person name="Pendleton A.L."/>
            <person name="Shaikh M.A."/>
            <person name="Suttiyut T."/>
            <person name="Ogas R."/>
            <person name="Tomko P."/>
            <person name="Gavelis G."/>
            <person name="Widhalm J.R."/>
            <person name="Wisecaver J.H."/>
        </authorList>
    </citation>
    <scope>NUCLEOTIDE SEQUENCE</scope>
    <source>
        <strain evidence="1">ECLA1</strain>
    </source>
</reference>
<accession>A0AAE0ZG91</accession>
<sequence length="110" mass="12577">MSCLVFGAKRTISMNQEIRHVSRLQRGFVRLDLEKPQILSRSEGWSHGVKIKFPMGHNRLRTNLLDEANFLSEWAPIRVNALRPLVLCCELYLISAHADRINAAIVFSTC</sequence>
<dbReference type="EMBL" id="JAWDGP010004106">
    <property type="protein sequence ID" value="KAK3767802.1"/>
    <property type="molecule type" value="Genomic_DNA"/>
</dbReference>
<evidence type="ECO:0000313" key="1">
    <source>
        <dbReference type="EMBL" id="KAK3767802.1"/>
    </source>
</evidence>
<proteinExistence type="predicted"/>
<gene>
    <name evidence="1" type="ORF">RRG08_053946</name>
</gene>
<dbReference type="Proteomes" id="UP001283361">
    <property type="component" value="Unassembled WGS sequence"/>
</dbReference>